<dbReference type="EMBL" id="JAINUF010000071">
    <property type="protein sequence ID" value="KAJ8331983.1"/>
    <property type="molecule type" value="Genomic_DNA"/>
</dbReference>
<feature type="compositionally biased region" description="Basic residues" evidence="1">
    <location>
        <begin position="74"/>
        <end position="83"/>
    </location>
</feature>
<proteinExistence type="predicted"/>
<dbReference type="AlphaFoldDB" id="A0A9Q1E4C4"/>
<dbReference type="Proteomes" id="UP001152622">
    <property type="component" value="Unassembled WGS sequence"/>
</dbReference>
<organism evidence="2 3">
    <name type="scientific">Synaphobranchus kaupii</name>
    <name type="common">Kaup's arrowtooth eel</name>
    <dbReference type="NCBI Taxonomy" id="118154"/>
    <lineage>
        <taxon>Eukaryota</taxon>
        <taxon>Metazoa</taxon>
        <taxon>Chordata</taxon>
        <taxon>Craniata</taxon>
        <taxon>Vertebrata</taxon>
        <taxon>Euteleostomi</taxon>
        <taxon>Actinopterygii</taxon>
        <taxon>Neopterygii</taxon>
        <taxon>Teleostei</taxon>
        <taxon>Anguilliformes</taxon>
        <taxon>Synaphobranchidae</taxon>
        <taxon>Synaphobranchus</taxon>
    </lineage>
</organism>
<keyword evidence="3" id="KW-1185">Reference proteome</keyword>
<protein>
    <submittedName>
        <fullName evidence="2">Uncharacterized protein</fullName>
    </submittedName>
</protein>
<evidence type="ECO:0000256" key="1">
    <source>
        <dbReference type="SAM" id="MobiDB-lite"/>
    </source>
</evidence>
<comment type="caution">
    <text evidence="2">The sequence shown here is derived from an EMBL/GenBank/DDBJ whole genome shotgun (WGS) entry which is preliminary data.</text>
</comment>
<accession>A0A9Q1E4C4</accession>
<evidence type="ECO:0000313" key="3">
    <source>
        <dbReference type="Proteomes" id="UP001152622"/>
    </source>
</evidence>
<gene>
    <name evidence="2" type="ORF">SKAU_G00430370</name>
</gene>
<name>A0A9Q1E4C4_SYNKA</name>
<evidence type="ECO:0000313" key="2">
    <source>
        <dbReference type="EMBL" id="KAJ8331983.1"/>
    </source>
</evidence>
<feature type="region of interest" description="Disordered" evidence="1">
    <location>
        <begin position="60"/>
        <end position="83"/>
    </location>
</feature>
<sequence>MSLQIFYLFFTVNISKTSTESLGRARQKRSNYKHADAFVSRRTAVLKGIFSLGGCAWRGRSREKRPAEGCPTRCHPRRLSSLP</sequence>
<reference evidence="2" key="1">
    <citation type="journal article" date="2023" name="Science">
        <title>Genome structures resolve the early diversification of teleost fishes.</title>
        <authorList>
            <person name="Parey E."/>
            <person name="Louis A."/>
            <person name="Montfort J."/>
            <person name="Bouchez O."/>
            <person name="Roques C."/>
            <person name="Iampietro C."/>
            <person name="Lluch J."/>
            <person name="Castinel A."/>
            <person name="Donnadieu C."/>
            <person name="Desvignes T."/>
            <person name="Floi Bucao C."/>
            <person name="Jouanno E."/>
            <person name="Wen M."/>
            <person name="Mejri S."/>
            <person name="Dirks R."/>
            <person name="Jansen H."/>
            <person name="Henkel C."/>
            <person name="Chen W.J."/>
            <person name="Zahm M."/>
            <person name="Cabau C."/>
            <person name="Klopp C."/>
            <person name="Thompson A.W."/>
            <person name="Robinson-Rechavi M."/>
            <person name="Braasch I."/>
            <person name="Lecointre G."/>
            <person name="Bobe J."/>
            <person name="Postlethwait J.H."/>
            <person name="Berthelot C."/>
            <person name="Roest Crollius H."/>
            <person name="Guiguen Y."/>
        </authorList>
    </citation>
    <scope>NUCLEOTIDE SEQUENCE</scope>
    <source>
        <strain evidence="2">WJC10195</strain>
    </source>
</reference>